<gene>
    <name evidence="7" type="ORF">IFO71_08430</name>
</gene>
<evidence type="ECO:0000256" key="2">
    <source>
        <dbReference type="ARBA" id="ARBA00022617"/>
    </source>
</evidence>
<keyword evidence="1" id="KW-0813">Transport</keyword>
<organism evidence="7 8">
    <name type="scientific">Pseudomarimonas arenosa</name>
    <dbReference type="NCBI Taxonomy" id="2774145"/>
    <lineage>
        <taxon>Bacteria</taxon>
        <taxon>Pseudomonadati</taxon>
        <taxon>Pseudomonadota</taxon>
        <taxon>Gammaproteobacteria</taxon>
        <taxon>Lysobacterales</taxon>
        <taxon>Lysobacteraceae</taxon>
        <taxon>Pseudomarimonas</taxon>
    </lineage>
</organism>
<keyword evidence="8" id="KW-1185">Reference proteome</keyword>
<comment type="caution">
    <text evidence="7">The sequence shown here is derived from an EMBL/GenBank/DDBJ whole genome shotgun (WGS) entry which is preliminary data.</text>
</comment>
<dbReference type="Pfam" id="PF01152">
    <property type="entry name" value="Bac_globin"/>
    <property type="match status" value="1"/>
</dbReference>
<keyword evidence="6" id="KW-0732">Signal</keyword>
<feature type="binding site" description="distal binding residue" evidence="5">
    <location>
        <position position="102"/>
    </location>
    <ligand>
        <name>heme</name>
        <dbReference type="ChEBI" id="CHEBI:30413"/>
    </ligand>
    <ligandPart>
        <name>Fe</name>
        <dbReference type="ChEBI" id="CHEBI:18248"/>
    </ligandPart>
</feature>
<dbReference type="InterPro" id="IPR001486">
    <property type="entry name" value="Hemoglobin_trunc"/>
</dbReference>
<evidence type="ECO:0000256" key="3">
    <source>
        <dbReference type="ARBA" id="ARBA00022723"/>
    </source>
</evidence>
<dbReference type="SUPFAM" id="SSF46458">
    <property type="entry name" value="Globin-like"/>
    <property type="match status" value="1"/>
</dbReference>
<dbReference type="GO" id="GO:0046872">
    <property type="term" value="F:metal ion binding"/>
    <property type="evidence" value="ECO:0007669"/>
    <property type="project" value="UniProtKB-KW"/>
</dbReference>
<dbReference type="InterPro" id="IPR012292">
    <property type="entry name" value="Globin/Proto"/>
</dbReference>
<dbReference type="AlphaFoldDB" id="A0AAW3ZJS7"/>
<dbReference type="GO" id="GO:0019825">
    <property type="term" value="F:oxygen binding"/>
    <property type="evidence" value="ECO:0007669"/>
    <property type="project" value="InterPro"/>
</dbReference>
<evidence type="ECO:0000256" key="6">
    <source>
        <dbReference type="SAM" id="SignalP"/>
    </source>
</evidence>
<evidence type="ECO:0000313" key="8">
    <source>
        <dbReference type="Proteomes" id="UP000613768"/>
    </source>
</evidence>
<feature type="binding site" description="distal binding residue" evidence="5">
    <location>
        <position position="145"/>
    </location>
    <ligand>
        <name>heme</name>
        <dbReference type="ChEBI" id="CHEBI:30413"/>
    </ligand>
    <ligandPart>
        <name>Fe</name>
        <dbReference type="ChEBI" id="CHEBI:18248"/>
    </ligandPart>
</feature>
<protein>
    <submittedName>
        <fullName evidence="7">Group 1 truncated hemoglobin</fullName>
    </submittedName>
</protein>
<feature type="signal peptide" evidence="6">
    <location>
        <begin position="1"/>
        <end position="27"/>
    </location>
</feature>
<dbReference type="RefSeq" id="WP_192029143.1">
    <property type="nucleotide sequence ID" value="NZ_JACYTR010000012.1"/>
</dbReference>
<dbReference type="Proteomes" id="UP000613768">
    <property type="component" value="Unassembled WGS sequence"/>
</dbReference>
<reference evidence="7 8" key="1">
    <citation type="submission" date="2020-09" db="EMBL/GenBank/DDBJ databases">
        <title>Pseudoxanthomonas sp. CAU 1598 isolated from sand of Yaerae Beach.</title>
        <authorList>
            <person name="Kim W."/>
        </authorList>
    </citation>
    <scope>NUCLEOTIDE SEQUENCE [LARGE SCALE GENOMIC DNA]</scope>
    <source>
        <strain evidence="7 8">CAU 1598</strain>
    </source>
</reference>
<dbReference type="EMBL" id="JACYTR010000012">
    <property type="protein sequence ID" value="MBD8525769.1"/>
    <property type="molecule type" value="Genomic_DNA"/>
</dbReference>
<dbReference type="GO" id="GO:0020037">
    <property type="term" value="F:heme binding"/>
    <property type="evidence" value="ECO:0007669"/>
    <property type="project" value="InterPro"/>
</dbReference>
<feature type="chain" id="PRO_5043890369" evidence="6">
    <location>
        <begin position="28"/>
        <end position="150"/>
    </location>
</feature>
<evidence type="ECO:0000256" key="4">
    <source>
        <dbReference type="ARBA" id="ARBA00023004"/>
    </source>
</evidence>
<keyword evidence="2 5" id="KW-0349">Heme</keyword>
<accession>A0AAW3ZJS7</accession>
<dbReference type="CDD" id="cd00454">
    <property type="entry name" value="TrHb1_N"/>
    <property type="match status" value="1"/>
</dbReference>
<evidence type="ECO:0000313" key="7">
    <source>
        <dbReference type="EMBL" id="MBD8525769.1"/>
    </source>
</evidence>
<sequence>MSRSSLAVSLTARALLVLLCIELLACAATPPRDDSLYRALGGEAGVSAFVEDAIVRWVENPRISHLFADVDLVNLHTQLLSQICFESGGPCHYSGRSMEEAHRDMNIDEGQFNALVEDLIDAMEARQVPIAAQNRLLAQLAPMRHQIMHQ</sequence>
<keyword evidence="4 5" id="KW-0408">Iron</keyword>
<name>A0AAW3ZJS7_9GAMM</name>
<proteinExistence type="predicted"/>
<dbReference type="Gene3D" id="1.10.490.10">
    <property type="entry name" value="Globins"/>
    <property type="match status" value="1"/>
</dbReference>
<evidence type="ECO:0000256" key="5">
    <source>
        <dbReference type="PIRSR" id="PIRSR601486-1"/>
    </source>
</evidence>
<dbReference type="InterPro" id="IPR009050">
    <property type="entry name" value="Globin-like_sf"/>
</dbReference>
<evidence type="ECO:0000256" key="1">
    <source>
        <dbReference type="ARBA" id="ARBA00022448"/>
    </source>
</evidence>
<keyword evidence="3 5" id="KW-0479">Metal-binding</keyword>